<dbReference type="Pfam" id="PF00067">
    <property type="entry name" value="p450"/>
    <property type="match status" value="1"/>
</dbReference>
<keyword evidence="5" id="KW-0511">Multifunctional enzyme</keyword>
<feature type="domain" description="PKS/mFAS DH" evidence="10">
    <location>
        <begin position="935"/>
        <end position="1261"/>
    </location>
</feature>
<sequence length="2864" mass="313933">MSTTSTDSLLTEDMPPNAIAVVGVGCKFPGADSVEDFWRMLDAGESKLSEPPSGRFPAHEHQRDTDKTVYFGNYLDDIASFDHRFFKKSGREAASLDPQQRLLLEVSYQALESAGFFGPRKPDLDVGCFIGVCASDYNDNVASHPANAFSALGTLRAFVPGRISHFFGLSGPSIALDTACSSSAVAIDAACKAILHGDCKSAIAGGVSIFTSPFFYQNLAAASFLSPTGASKSFDASADGYCRGEGVGLVVLKRLSDAVADGDNVLGTILATAVRQSSSKVPITVPYSPSQTELYRKLLTTAGIAAEDVTYVEAHGTGTPVGDPLEFGAIKEVFASGERDVPLHFASVKGNIGHTEGASGVAGLIKTLLMMQYRAIPRQAHFQSPHPKISLVPGRMSIPTETIPWIADTLVACVNNYGAAGSIAAMLVREPPSKTLLARSYQATASSNVDKFPVIITANSVKSLHENAAKLLDYISSLRRGSASEVEILANIGFNLSERQNRTLPNMLATTASSLSELENQLQVVAFNPESSLCQINPKPNPVVIIFGGQTSRSVGLSKHVYDSSALLRKYLDECNGIIQGFAHPGIYPGIFATQPVDDVVSLQTMQFALHYACAQSWIACGLQIDCVLGHSFGQLVAMVVAGVLSLADGLKLVYGRAVLMRQKWGSERGSMIALEADYETTKDLISTVQRLDVSSDYRLEIACFNGPSSHVLVGSSAAVDAAHVQFMSRSPKGRAKVLNVTHGFHSRFSDPILADLEKLVENLSFNKPVIHFETCSMGETWFDITAKQVADHTRSPVYFEDAVKRIEARFGACTWLEAGSNSAVTSIARRALSTSNTDDHLFCPINLTRDDALNSVADTTVNLWRHGHHVQFWHFHHFQKQSYQALNLPPYQFEKTRHWLDFDLKAGISSELSQVPAKAPESLVVEPEPEPVLITLSGFQDGASRGPRNATFTIDPRSECWRVLVSGHAVLNKALCPATMYIELVMQAAKQLAAVENIACAPFARVDDLEISTPLGMGEDRIVQLVLSPLDQIGCKFDFAFVSQERSSRQSQVTTTHATGKCEIVPSTDKSITTELERTSKLLHRMQKNQDMGQMFTEMATQPGGEAVQGKLVYKVFSRVVQYGDIYQGVRRVAGNSDGAVVADVVLPKTQPTCTQDLVSTPVAIDNFFQVPGLYANCLAPCPPDDVLVSTYVDRIQLSPDFGKAQAEGSSPGWDVFAISTATSDRESSNDIFVTDKITGQLVFVASGAKFSRVRMASLAKILSRANPSDNSEAVCSKTSQRSSAIAIKPATTEATPLKAPSPASISLPSIAAAVNSILPSSPPVRLAIAPSVADELRDLLSKMTDFPADQFHDDTTLEELGIDSLMATEIVSEVNEVFKILIPQDQLQDMQTFSALCAYLDGYGAQQASQRFQGTPQVLKNPVVAVPFDQPTNLADRNIISDSEFQPHASVAGPAVLQEQNERGDLIPRLAELLGNHLECPATEFDRLTNLIDRGLDSLLCMELMSDMEEMFGVSIDASSFTDTCTFGDLTDILVSAAAPVDNAATTEPSTADSSPTPSSGCSTDGTDSSVIIDNTRIPLKTEQLLSYSASPALASAAQEFEGIKDDFDKFAAMYGFSNFYTKVADKQADLVLAYVVEAFSDLGVDLSALRPGDKIPKIPVIARHDRMLGVFHEILQRGKLADYDGRQYVRSETIVDTTPSSSRFKDILAEFPQHAKEHKLLNICGSRMAAILSGKTDPLSILFGTKANRSVLDDVYATAPMFIINSQLLTSFLEKALSKSTPGPDGKYRIVELGAGTGATTQWVVDRLVQKGIPIEYTFTDISSALVSGAKRKFSGLDCMKYGTIDIEKPPAAQHLGQYDIVLATNCIHATTNLHNSLSNINKLLRPHGFVSLVELTTRNYWLDMVFGLLDGWWLYDDGRPYVLATPEFWDDTMRQVGFQHVSWTGGHKRESEVCRVITGFKQPVQDASQHRSIPQEKAGGVETVVFTHTDKRLPLRADIHYPSPSQASAHRNWVIVHGGGHVMLSRQDVRLRQIQLLLDNGVLPVSVDYRLCPETTILSGPLVDVVTAYAWARNTLPDLKLTQTKINNLLDRNQAVVVGWSTGGTLAMSLAWTSVPRGIPAPDAILAFYCPTDYEDEFWRKPNVPDHSSGFANETYNVIDGVSPAPITAYNVPPKMMAAAGWIAPKDPRSRVVLHMNWHGQTLPVLFHGLPSGSDVPSHAATAYNKLEQPALDEVVRASPYAQVVKGNYKSPTHIVFGTGDDLIPWEQAQRTVDAMRDAGIQSGLTLAPGQPHLFDLFRDPDGSRWGYVMEGYRFLLERIGRDIKYSRADLVGPELFDEPARKGAANNPSDAIYACIIRRESERGYQADDHQPSIHTSVTTAAMFSEGLFEKFDDRACRIVGFLAVVGIFIFVLDNARSYIRLRHIPGPPAAALTNFIRRSWVNTGNAHEIHTNLHSKYGTVVRVGPNAVMVSQPDAIEKIYGFKRRFEKSEFYDSIMPRIKGGKIPDVFATRDEDIHRRMRRPVANLYSLTNLMTFEPVVNSTMQHLFERLDELFLKTNVEVGLFNWMQYFMFDVLGEVTFSKELGCLDKGGDVEGVIENNWRYFNMIAANTQMPWLDYLWRDNPLIPVSAKRNPLVEFGAARIRERMNLLQSGKGDLGQKDFLSSFISENAKDHTLPAMFLPTWVNSNIVAGADTTSILSGAIIYHLLKNPASLAKLQKEIDDATAAGRLSKFATWKESKSLTYFDACVKEATRMHPPFALPFERVVPDCGLEIDGYHIPPGTRIGINPWSLHREVSLYGAEPDLWRPERWLCDEEKHTSMYNSLLTIQLVNQNEEWTVENKWLAKPSGFRVKLSTRS</sequence>
<dbReference type="GO" id="GO:0020037">
    <property type="term" value="F:heme binding"/>
    <property type="evidence" value="ECO:0007669"/>
    <property type="project" value="InterPro"/>
</dbReference>
<dbReference type="InterPro" id="IPR014031">
    <property type="entry name" value="Ketoacyl_synth_C"/>
</dbReference>
<dbReference type="InterPro" id="IPR016039">
    <property type="entry name" value="Thiolase-like"/>
</dbReference>
<dbReference type="InterPro" id="IPR049900">
    <property type="entry name" value="PKS_mFAS_DH"/>
</dbReference>
<dbReference type="InterPro" id="IPR018201">
    <property type="entry name" value="Ketoacyl_synth_AS"/>
</dbReference>
<dbReference type="PROSITE" id="PS00606">
    <property type="entry name" value="KS3_1"/>
    <property type="match status" value="1"/>
</dbReference>
<dbReference type="GO" id="GO:0008168">
    <property type="term" value="F:methyltransferase activity"/>
    <property type="evidence" value="ECO:0007669"/>
    <property type="project" value="UniProtKB-KW"/>
</dbReference>
<comment type="pathway">
    <text evidence="1">Secondary metabolite biosynthesis.</text>
</comment>
<keyword evidence="12" id="KW-1185">Reference proteome</keyword>
<dbReference type="Gene3D" id="1.10.1200.10">
    <property type="entry name" value="ACP-like"/>
    <property type="match status" value="2"/>
</dbReference>
<comment type="caution">
    <text evidence="11">The sequence shown here is derived from an EMBL/GenBank/DDBJ whole genome shotgun (WGS) entry which is preliminary data.</text>
</comment>
<dbReference type="PANTHER" id="PTHR43775:SF21">
    <property type="entry name" value="NON-REDUCING POLYKETIDE SYNTHASE AUSA-RELATED"/>
    <property type="match status" value="1"/>
</dbReference>
<gene>
    <name evidence="11" type="ORF">CCUS01_10532</name>
</gene>
<feature type="domain" description="Carrier" evidence="8">
    <location>
        <begin position="1466"/>
        <end position="1540"/>
    </location>
</feature>
<evidence type="ECO:0000259" key="8">
    <source>
        <dbReference type="PROSITE" id="PS50075"/>
    </source>
</evidence>
<dbReference type="InterPro" id="IPR014030">
    <property type="entry name" value="Ketoacyl_synth_N"/>
</dbReference>
<dbReference type="Pfam" id="PF00550">
    <property type="entry name" value="PP-binding"/>
    <property type="match status" value="2"/>
</dbReference>
<feature type="active site" description="Proton donor; for dehydratase activity" evidence="6">
    <location>
        <position position="1167"/>
    </location>
</feature>
<dbReference type="Gene3D" id="1.10.630.10">
    <property type="entry name" value="Cytochrome P450"/>
    <property type="match status" value="1"/>
</dbReference>
<dbReference type="InterPro" id="IPR036396">
    <property type="entry name" value="Cyt_P450_sf"/>
</dbReference>
<dbReference type="InterPro" id="IPR041068">
    <property type="entry name" value="HTH_51"/>
</dbReference>
<feature type="active site" description="Proton acceptor; for dehydratase activity" evidence="6">
    <location>
        <position position="969"/>
    </location>
</feature>
<dbReference type="SUPFAM" id="SSF53901">
    <property type="entry name" value="Thiolase-like"/>
    <property type="match status" value="1"/>
</dbReference>
<reference evidence="11" key="1">
    <citation type="submission" date="2016-11" db="EMBL/GenBank/DDBJ databases">
        <title>The genome sequence of Colletotrichum cuscutae.</title>
        <authorList>
            <person name="Baroncelli R."/>
        </authorList>
    </citation>
    <scope>NUCLEOTIDE SEQUENCE</scope>
    <source>
        <strain evidence="11">IMI 304802</strain>
    </source>
</reference>
<dbReference type="SUPFAM" id="SSF55048">
    <property type="entry name" value="Probable ACP-binding domain of malonyl-CoA ACP transacylase"/>
    <property type="match status" value="1"/>
</dbReference>
<feature type="domain" description="Carrier" evidence="8">
    <location>
        <begin position="1332"/>
        <end position="1406"/>
    </location>
</feature>
<dbReference type="GO" id="GO:0005506">
    <property type="term" value="F:iron ion binding"/>
    <property type="evidence" value="ECO:0007669"/>
    <property type="project" value="InterPro"/>
</dbReference>
<dbReference type="InterPro" id="IPR001128">
    <property type="entry name" value="Cyt_P450"/>
</dbReference>
<evidence type="ECO:0000256" key="7">
    <source>
        <dbReference type="SAM" id="MobiDB-lite"/>
    </source>
</evidence>
<dbReference type="PROSITE" id="PS52019">
    <property type="entry name" value="PKS_MFAS_DH"/>
    <property type="match status" value="1"/>
</dbReference>
<dbReference type="InterPro" id="IPR009081">
    <property type="entry name" value="PP-bd_ACP"/>
</dbReference>
<evidence type="ECO:0000256" key="6">
    <source>
        <dbReference type="PROSITE-ProRule" id="PRU01363"/>
    </source>
</evidence>
<dbReference type="PANTHER" id="PTHR43775">
    <property type="entry name" value="FATTY ACID SYNTHASE"/>
    <property type="match status" value="1"/>
</dbReference>
<dbReference type="Proteomes" id="UP001239213">
    <property type="component" value="Unassembled WGS sequence"/>
</dbReference>
<dbReference type="CDD" id="cd00833">
    <property type="entry name" value="PKS"/>
    <property type="match status" value="1"/>
</dbReference>
<dbReference type="InterPro" id="IPR050091">
    <property type="entry name" value="PKS_NRPS_Biosynth_Enz"/>
</dbReference>
<dbReference type="InterPro" id="IPR001227">
    <property type="entry name" value="Ac_transferase_dom_sf"/>
</dbReference>
<dbReference type="InterPro" id="IPR016035">
    <property type="entry name" value="Acyl_Trfase/lysoPLipase"/>
</dbReference>
<dbReference type="InterPro" id="IPR042104">
    <property type="entry name" value="PKS_dehydratase_sf"/>
</dbReference>
<dbReference type="Pfam" id="PF00698">
    <property type="entry name" value="Acyl_transf_1"/>
    <property type="match status" value="1"/>
</dbReference>
<dbReference type="InterPro" id="IPR006162">
    <property type="entry name" value="Ppantetheine_attach_site"/>
</dbReference>
<dbReference type="SUPFAM" id="SSF53335">
    <property type="entry name" value="S-adenosyl-L-methionine-dependent methyltransferases"/>
    <property type="match status" value="1"/>
</dbReference>
<dbReference type="Gene3D" id="3.40.50.1820">
    <property type="entry name" value="alpha/beta hydrolase"/>
    <property type="match status" value="1"/>
</dbReference>
<dbReference type="GO" id="GO:0004315">
    <property type="term" value="F:3-oxoacyl-[acyl-carrier-protein] synthase activity"/>
    <property type="evidence" value="ECO:0007669"/>
    <property type="project" value="InterPro"/>
</dbReference>
<accession>A0AAI9U9G8</accession>
<dbReference type="GO" id="GO:0006633">
    <property type="term" value="P:fatty acid biosynthetic process"/>
    <property type="evidence" value="ECO:0007669"/>
    <property type="project" value="InterPro"/>
</dbReference>
<keyword evidence="4" id="KW-0808">Transferase</keyword>
<dbReference type="InterPro" id="IPR029058">
    <property type="entry name" value="AB_hydrolase_fold"/>
</dbReference>
<dbReference type="InterPro" id="IPR016036">
    <property type="entry name" value="Malonyl_transacylase_ACP-bd"/>
</dbReference>
<dbReference type="GO" id="GO:0016705">
    <property type="term" value="F:oxidoreductase activity, acting on paired donors, with incorporation or reduction of molecular oxygen"/>
    <property type="evidence" value="ECO:0007669"/>
    <property type="project" value="InterPro"/>
</dbReference>
<dbReference type="SUPFAM" id="SSF53474">
    <property type="entry name" value="alpha/beta-Hydrolases"/>
    <property type="match status" value="1"/>
</dbReference>
<dbReference type="Gene3D" id="3.30.70.3290">
    <property type="match status" value="1"/>
</dbReference>
<evidence type="ECO:0000313" key="12">
    <source>
        <dbReference type="Proteomes" id="UP001239213"/>
    </source>
</evidence>
<evidence type="ECO:0000256" key="3">
    <source>
        <dbReference type="ARBA" id="ARBA00022553"/>
    </source>
</evidence>
<dbReference type="SUPFAM" id="SSF52151">
    <property type="entry name" value="FabD/lysophospholipase-like"/>
    <property type="match status" value="1"/>
</dbReference>
<protein>
    <submittedName>
        <fullName evidence="11">Beta-ketoacyl synthase domain-containing protein</fullName>
    </submittedName>
</protein>
<feature type="domain" description="Ketosynthase family 3 (KS3)" evidence="9">
    <location>
        <begin position="16"/>
        <end position="430"/>
    </location>
</feature>
<dbReference type="Pfam" id="PF14765">
    <property type="entry name" value="PS-DH"/>
    <property type="match status" value="1"/>
</dbReference>
<dbReference type="InterPro" id="IPR020841">
    <property type="entry name" value="PKS_Beta-ketoAc_synthase_dom"/>
</dbReference>
<dbReference type="SMART" id="SM00825">
    <property type="entry name" value="PKS_KS"/>
    <property type="match status" value="1"/>
</dbReference>
<dbReference type="InterPro" id="IPR014043">
    <property type="entry name" value="Acyl_transferase_dom"/>
</dbReference>
<dbReference type="Pfam" id="PF02801">
    <property type="entry name" value="Ketoacyl-synt_C"/>
    <property type="match status" value="1"/>
</dbReference>
<dbReference type="Pfam" id="PF18558">
    <property type="entry name" value="HTH_51"/>
    <property type="match status" value="1"/>
</dbReference>
<proteinExistence type="predicted"/>
<dbReference type="InterPro" id="IPR013217">
    <property type="entry name" value="Methyltransf_12"/>
</dbReference>
<dbReference type="InterPro" id="IPR049551">
    <property type="entry name" value="PKS_DH_C"/>
</dbReference>
<dbReference type="GO" id="GO:0032259">
    <property type="term" value="P:methylation"/>
    <property type="evidence" value="ECO:0007669"/>
    <property type="project" value="UniProtKB-KW"/>
</dbReference>
<dbReference type="InterPro" id="IPR049552">
    <property type="entry name" value="PKS_DH_N"/>
</dbReference>
<dbReference type="SUPFAM" id="SSF48264">
    <property type="entry name" value="Cytochrome P450"/>
    <property type="match status" value="1"/>
</dbReference>
<evidence type="ECO:0000259" key="10">
    <source>
        <dbReference type="PROSITE" id="PS52019"/>
    </source>
</evidence>
<feature type="region of interest" description="Disordered" evidence="7">
    <location>
        <begin position="1547"/>
        <end position="1572"/>
    </location>
</feature>
<dbReference type="GO" id="GO:0004497">
    <property type="term" value="F:monooxygenase activity"/>
    <property type="evidence" value="ECO:0007669"/>
    <property type="project" value="InterPro"/>
</dbReference>
<dbReference type="InterPro" id="IPR029063">
    <property type="entry name" value="SAM-dependent_MTases_sf"/>
</dbReference>
<feature type="region of interest" description="C-terminal hotdog fold" evidence="6">
    <location>
        <begin position="1105"/>
        <end position="1261"/>
    </location>
</feature>
<dbReference type="EMBL" id="MPDP01000292">
    <property type="protein sequence ID" value="KAK1454239.1"/>
    <property type="molecule type" value="Genomic_DNA"/>
</dbReference>
<dbReference type="SMART" id="SM01294">
    <property type="entry name" value="PKS_PP_betabranch"/>
    <property type="match status" value="1"/>
</dbReference>
<dbReference type="Pfam" id="PF00109">
    <property type="entry name" value="ketoacyl-synt"/>
    <property type="match status" value="1"/>
</dbReference>
<dbReference type="Pfam" id="PF08242">
    <property type="entry name" value="Methyltransf_12"/>
    <property type="match status" value="1"/>
</dbReference>
<dbReference type="InterPro" id="IPR020806">
    <property type="entry name" value="PKS_PP-bd"/>
</dbReference>
<evidence type="ECO:0000256" key="2">
    <source>
        <dbReference type="ARBA" id="ARBA00022450"/>
    </source>
</evidence>
<dbReference type="InterPro" id="IPR013094">
    <property type="entry name" value="AB_hydrolase_3"/>
</dbReference>
<dbReference type="CDD" id="cd11060">
    <property type="entry name" value="CYP57A1-like"/>
    <property type="match status" value="1"/>
</dbReference>
<evidence type="ECO:0000256" key="1">
    <source>
        <dbReference type="ARBA" id="ARBA00005179"/>
    </source>
</evidence>
<dbReference type="SMART" id="SM00823">
    <property type="entry name" value="PKS_PP"/>
    <property type="match status" value="2"/>
</dbReference>
<dbReference type="Gene3D" id="3.40.50.150">
    <property type="entry name" value="Vaccinia Virus protein VP39"/>
    <property type="match status" value="1"/>
</dbReference>
<dbReference type="GO" id="GO:0004312">
    <property type="term" value="F:fatty acid synthase activity"/>
    <property type="evidence" value="ECO:0007669"/>
    <property type="project" value="TreeGrafter"/>
</dbReference>
<dbReference type="SUPFAM" id="SSF47336">
    <property type="entry name" value="ACP-like"/>
    <property type="match status" value="2"/>
</dbReference>
<dbReference type="Pfam" id="PF21089">
    <property type="entry name" value="PKS_DH_N"/>
    <property type="match status" value="1"/>
</dbReference>
<keyword evidence="3" id="KW-0597">Phosphoprotein</keyword>
<dbReference type="InterPro" id="IPR036736">
    <property type="entry name" value="ACP-like_sf"/>
</dbReference>
<keyword evidence="2" id="KW-0596">Phosphopantetheine</keyword>
<dbReference type="Gene3D" id="3.10.129.110">
    <property type="entry name" value="Polyketide synthase dehydratase"/>
    <property type="match status" value="1"/>
</dbReference>
<dbReference type="PROSITE" id="PS50075">
    <property type="entry name" value="CARRIER"/>
    <property type="match status" value="2"/>
</dbReference>
<dbReference type="SMART" id="SM00827">
    <property type="entry name" value="PKS_AT"/>
    <property type="match status" value="1"/>
</dbReference>
<dbReference type="Pfam" id="PF07859">
    <property type="entry name" value="Abhydrolase_3"/>
    <property type="match status" value="1"/>
</dbReference>
<evidence type="ECO:0000313" key="11">
    <source>
        <dbReference type="EMBL" id="KAK1454239.1"/>
    </source>
</evidence>
<dbReference type="CDD" id="cd02440">
    <property type="entry name" value="AdoMet_MTases"/>
    <property type="match status" value="1"/>
</dbReference>
<dbReference type="GO" id="GO:0031177">
    <property type="term" value="F:phosphopantetheine binding"/>
    <property type="evidence" value="ECO:0007669"/>
    <property type="project" value="InterPro"/>
</dbReference>
<evidence type="ECO:0000259" key="9">
    <source>
        <dbReference type="PROSITE" id="PS52004"/>
    </source>
</evidence>
<dbReference type="Gene3D" id="3.40.47.10">
    <property type="match status" value="1"/>
</dbReference>
<organism evidence="11 12">
    <name type="scientific">Colletotrichum cuscutae</name>
    <dbReference type="NCBI Taxonomy" id="1209917"/>
    <lineage>
        <taxon>Eukaryota</taxon>
        <taxon>Fungi</taxon>
        <taxon>Dikarya</taxon>
        <taxon>Ascomycota</taxon>
        <taxon>Pezizomycotina</taxon>
        <taxon>Sordariomycetes</taxon>
        <taxon>Hypocreomycetidae</taxon>
        <taxon>Glomerellales</taxon>
        <taxon>Glomerellaceae</taxon>
        <taxon>Colletotrichum</taxon>
        <taxon>Colletotrichum acutatum species complex</taxon>
    </lineage>
</organism>
<evidence type="ECO:0000256" key="5">
    <source>
        <dbReference type="ARBA" id="ARBA00023268"/>
    </source>
</evidence>
<dbReference type="Gene3D" id="3.40.366.10">
    <property type="entry name" value="Malonyl-Coenzyme A Acyl Carrier Protein, domain 2"/>
    <property type="match status" value="1"/>
</dbReference>
<feature type="region of interest" description="N-terminal hotdog fold" evidence="6">
    <location>
        <begin position="935"/>
        <end position="1070"/>
    </location>
</feature>
<dbReference type="PROSITE" id="PS00012">
    <property type="entry name" value="PHOSPHOPANTETHEINE"/>
    <property type="match status" value="1"/>
</dbReference>
<dbReference type="GO" id="GO:0016787">
    <property type="term" value="F:hydrolase activity"/>
    <property type="evidence" value="ECO:0007669"/>
    <property type="project" value="InterPro"/>
</dbReference>
<evidence type="ECO:0000256" key="4">
    <source>
        <dbReference type="ARBA" id="ARBA00022679"/>
    </source>
</evidence>
<dbReference type="GO" id="GO:0044550">
    <property type="term" value="P:secondary metabolite biosynthetic process"/>
    <property type="evidence" value="ECO:0007669"/>
    <property type="project" value="TreeGrafter"/>
</dbReference>
<dbReference type="PROSITE" id="PS52004">
    <property type="entry name" value="KS3_2"/>
    <property type="match status" value="1"/>
</dbReference>
<name>A0AAI9U9G8_9PEZI</name>